<dbReference type="InterPro" id="IPR007737">
    <property type="entry name" value="Mga_HTH"/>
</dbReference>
<keyword evidence="2" id="KW-0804">Transcription</keyword>
<dbReference type="PANTHER" id="PTHR30185:SF18">
    <property type="entry name" value="TRANSCRIPTIONAL REGULATOR MTLR"/>
    <property type="match status" value="1"/>
</dbReference>
<dbReference type="AlphaFoldDB" id="A0A9X7AGS5"/>
<gene>
    <name evidence="5" type="ORF">COK72_31535</name>
</gene>
<name>A0A9X7AGS5_BACTU</name>
<dbReference type="Pfam" id="PF05043">
    <property type="entry name" value="Mga"/>
    <property type="match status" value="1"/>
</dbReference>
<dbReference type="PANTHER" id="PTHR30185">
    <property type="entry name" value="CRYPTIC BETA-GLUCOSIDE BGL OPERON ANTITERMINATOR"/>
    <property type="match status" value="1"/>
</dbReference>
<organism evidence="5 6">
    <name type="scientific">Bacillus thuringiensis</name>
    <dbReference type="NCBI Taxonomy" id="1428"/>
    <lineage>
        <taxon>Bacteria</taxon>
        <taxon>Bacillati</taxon>
        <taxon>Bacillota</taxon>
        <taxon>Bacilli</taxon>
        <taxon>Bacillales</taxon>
        <taxon>Bacillaceae</taxon>
        <taxon>Bacillus</taxon>
        <taxon>Bacillus cereus group</taxon>
    </lineage>
</organism>
<dbReference type="Gene3D" id="3.40.50.2300">
    <property type="match status" value="1"/>
</dbReference>
<dbReference type="InterPro" id="IPR036388">
    <property type="entry name" value="WH-like_DNA-bd_sf"/>
</dbReference>
<dbReference type="InterPro" id="IPR050661">
    <property type="entry name" value="BglG_antiterminators"/>
</dbReference>
<evidence type="ECO:0000259" key="3">
    <source>
        <dbReference type="Pfam" id="PF05043"/>
    </source>
</evidence>
<accession>A0A9X7AGS5</accession>
<feature type="domain" description="M protein trans-acting positive regulator (MGA) HTH" evidence="4">
    <location>
        <begin position="3"/>
        <end position="58"/>
    </location>
</feature>
<dbReference type="RefSeq" id="WP_098641224.1">
    <property type="nucleotide sequence ID" value="NZ_NVCO01000140.1"/>
</dbReference>
<comment type="caution">
    <text evidence="5">The sequence shown here is derived from an EMBL/GenBank/DDBJ whole genome shotgun (WGS) entry which is preliminary data.</text>
</comment>
<evidence type="ECO:0000256" key="2">
    <source>
        <dbReference type="ARBA" id="ARBA00023163"/>
    </source>
</evidence>
<dbReference type="Gene3D" id="1.10.10.10">
    <property type="entry name" value="Winged helix-like DNA-binding domain superfamily/Winged helix DNA-binding domain"/>
    <property type="match status" value="1"/>
</dbReference>
<evidence type="ECO:0000256" key="1">
    <source>
        <dbReference type="ARBA" id="ARBA00023015"/>
    </source>
</evidence>
<dbReference type="InterPro" id="IPR013199">
    <property type="entry name" value="HTH_Mga_DNA-bd_dom"/>
</dbReference>
<dbReference type="SUPFAM" id="SSF46785">
    <property type="entry name" value="Winged helix' DNA-binding domain"/>
    <property type="match status" value="1"/>
</dbReference>
<dbReference type="Pfam" id="PF08280">
    <property type="entry name" value="HTH_Mga"/>
    <property type="match status" value="1"/>
</dbReference>
<evidence type="ECO:0000313" key="6">
    <source>
        <dbReference type="Proteomes" id="UP000226106"/>
    </source>
</evidence>
<evidence type="ECO:0008006" key="7">
    <source>
        <dbReference type="Google" id="ProtNLM"/>
    </source>
</evidence>
<feature type="domain" description="Mga helix-turn-helix" evidence="3">
    <location>
        <begin position="68"/>
        <end position="153"/>
    </location>
</feature>
<evidence type="ECO:0000259" key="4">
    <source>
        <dbReference type="Pfam" id="PF08280"/>
    </source>
</evidence>
<protein>
    <recommendedName>
        <fullName evidence="7">HTH domain-containing protein</fullName>
    </recommendedName>
</protein>
<proteinExistence type="predicted"/>
<dbReference type="EMBL" id="NVCO01000140">
    <property type="protein sequence ID" value="PFT34410.1"/>
    <property type="molecule type" value="Genomic_DNA"/>
</dbReference>
<dbReference type="Proteomes" id="UP000226106">
    <property type="component" value="Unassembled WGS sequence"/>
</dbReference>
<reference evidence="5 6" key="1">
    <citation type="submission" date="2017-09" db="EMBL/GenBank/DDBJ databases">
        <title>Large-scale bioinformatics analysis of Bacillus genomes uncovers conserved roles of natural products in bacterial physiology.</title>
        <authorList>
            <consortium name="Agbiome Team Llc"/>
            <person name="Bleich R.M."/>
            <person name="Grubbs K.J."/>
            <person name="Santa Maria K.C."/>
            <person name="Allen S.E."/>
            <person name="Farag S."/>
            <person name="Shank E.A."/>
            <person name="Bowers A."/>
        </authorList>
    </citation>
    <scope>NUCLEOTIDE SEQUENCE [LARGE SCALE GENOMIC DNA]</scope>
    <source>
        <strain evidence="5 6">AFS065400</strain>
    </source>
</reference>
<dbReference type="InterPro" id="IPR036390">
    <property type="entry name" value="WH_DNA-bd_sf"/>
</dbReference>
<sequence>MLIQRQYHILKHLLQEFRWFSMNELAFKLNCSTKTINRDLLYLQKMLPNNWSIRFHKSKGAKLYKPLNASNNEINLLYWKHTLLFKTLNVLLDTNVTSNSILAEKLYIQNKKVPNLLNEVTYHLQQYNIMLKKSPLRLSGNNVDILLMYYDLYMNVYSDQDWPFTEFKRELLIEYLTKVEKTKKIIFYKDSIKKLSFFICLYLKRKNNGYSILLKHWQIQHIKESSRYNKLKEMTECIFKEHNIQLTSTDIVIFIMAINCSAYTYKKENNPEPICDIEQPPCPILTAFIQKLEKRFKMDLLCDIELINILNQMLLPKKQNFLPSNYWSNFSTISHIRKKHAAIFYVINKKIKFLEKTYKTNNSSVQPNISAFYVALLTIHIATKKMRLQQKKTQIILHTKEGEYWYKYLIEFFNLTFKQNINFINVHYEDLIKLGTEYSDVSCIITDTPIEISHIPIIFISTIPTKRNLEEIRKFL</sequence>
<keyword evidence="1" id="KW-0805">Transcription regulation</keyword>
<evidence type="ECO:0000313" key="5">
    <source>
        <dbReference type="EMBL" id="PFT34410.1"/>
    </source>
</evidence>